<reference evidence="5 6" key="1">
    <citation type="submission" date="2019-08" db="EMBL/GenBank/DDBJ databases">
        <title>In-depth cultivation of the pig gut microbiome towards novel bacterial diversity and tailored functional studies.</title>
        <authorList>
            <person name="Wylensek D."/>
            <person name="Hitch T.C.A."/>
            <person name="Clavel T."/>
        </authorList>
    </citation>
    <scope>NUCLEOTIDE SEQUENCE [LARGE SCALE GENOMIC DNA]</scope>
    <source>
        <strain evidence="5 6">WCA-470BD-2E</strain>
    </source>
</reference>
<dbReference type="InterPro" id="IPR046335">
    <property type="entry name" value="LacI/GalR-like_sensor"/>
</dbReference>
<dbReference type="PRINTS" id="PR00036">
    <property type="entry name" value="HTHLACI"/>
</dbReference>
<dbReference type="Pfam" id="PF00356">
    <property type="entry name" value="LacI"/>
    <property type="match status" value="1"/>
</dbReference>
<protein>
    <submittedName>
        <fullName evidence="5">LacI family transcriptional regulator</fullName>
    </submittedName>
</protein>
<sequence length="319" mass="35602">MTRTATLEDVAQKAHVSKMTVSRVINHPELVAPELQVVVEDAMRKLNYHPNNAARALAKNQTSVVKFVILEDIDHMDPYYTNILFGMATELKKKNYSLQLLLKGSQIEQGPADGFVITGTRVDDYPMLNALKEPFILFGENRGGYDFVDTDNLGGETMATEYALKQGYRNLVFIGLDVKEAFEFSREAGYVNAMQQNKKIPSVNRVKNSTTAARAFMQEHLSEYPKNTCFICGSDRIATGVIQALVEEEKDIPDDYGVIGFDGILLDKVSSPKITTVKQDLWKIGENLAQLILRKINQNGAPQGEMFIKPTLSKAESTK</sequence>
<evidence type="ECO:0000256" key="2">
    <source>
        <dbReference type="ARBA" id="ARBA00023125"/>
    </source>
</evidence>
<evidence type="ECO:0000256" key="3">
    <source>
        <dbReference type="ARBA" id="ARBA00023163"/>
    </source>
</evidence>
<accession>A0A844FQU7</accession>
<keyword evidence="2" id="KW-0238">DNA-binding</keyword>
<dbReference type="SUPFAM" id="SSF53822">
    <property type="entry name" value="Periplasmic binding protein-like I"/>
    <property type="match status" value="1"/>
</dbReference>
<dbReference type="GO" id="GO:0003700">
    <property type="term" value="F:DNA-binding transcription factor activity"/>
    <property type="evidence" value="ECO:0007669"/>
    <property type="project" value="TreeGrafter"/>
</dbReference>
<organism evidence="5 6">
    <name type="scientific">Lactobacillus equicursoris</name>
    <dbReference type="NCBI Taxonomy" id="420645"/>
    <lineage>
        <taxon>Bacteria</taxon>
        <taxon>Bacillati</taxon>
        <taxon>Bacillota</taxon>
        <taxon>Bacilli</taxon>
        <taxon>Lactobacillales</taxon>
        <taxon>Lactobacillaceae</taxon>
        <taxon>Lactobacillus</taxon>
    </lineage>
</organism>
<dbReference type="InterPro" id="IPR000843">
    <property type="entry name" value="HTH_LacI"/>
</dbReference>
<dbReference type="SUPFAM" id="SSF47413">
    <property type="entry name" value="lambda repressor-like DNA-binding domains"/>
    <property type="match status" value="1"/>
</dbReference>
<proteinExistence type="predicted"/>
<dbReference type="Pfam" id="PF13377">
    <property type="entry name" value="Peripla_BP_3"/>
    <property type="match status" value="1"/>
</dbReference>
<dbReference type="Proteomes" id="UP000452141">
    <property type="component" value="Unassembled WGS sequence"/>
</dbReference>
<keyword evidence="1" id="KW-0805">Transcription regulation</keyword>
<dbReference type="PANTHER" id="PTHR30146:SF154">
    <property type="entry name" value="TRANSCRIPTION REGULATOR, MEMBER OF GALR FAMILY"/>
    <property type="match status" value="1"/>
</dbReference>
<dbReference type="SMART" id="SM00354">
    <property type="entry name" value="HTH_LACI"/>
    <property type="match status" value="1"/>
</dbReference>
<dbReference type="GO" id="GO:0000976">
    <property type="term" value="F:transcription cis-regulatory region binding"/>
    <property type="evidence" value="ECO:0007669"/>
    <property type="project" value="TreeGrafter"/>
</dbReference>
<evidence type="ECO:0000259" key="4">
    <source>
        <dbReference type="PROSITE" id="PS50932"/>
    </source>
</evidence>
<dbReference type="RefSeq" id="WP_154487409.1">
    <property type="nucleotide sequence ID" value="NZ_JAQYAR010000102.1"/>
</dbReference>
<name>A0A844FQU7_9LACO</name>
<dbReference type="AlphaFoldDB" id="A0A844FQU7"/>
<evidence type="ECO:0000313" key="6">
    <source>
        <dbReference type="Proteomes" id="UP000452141"/>
    </source>
</evidence>
<dbReference type="CDD" id="cd06267">
    <property type="entry name" value="PBP1_LacI_sugar_binding-like"/>
    <property type="match status" value="1"/>
</dbReference>
<dbReference type="EMBL" id="VUMW01000033">
    <property type="protein sequence ID" value="MST80522.1"/>
    <property type="molecule type" value="Genomic_DNA"/>
</dbReference>
<dbReference type="Gene3D" id="1.10.260.40">
    <property type="entry name" value="lambda repressor-like DNA-binding domains"/>
    <property type="match status" value="1"/>
</dbReference>
<evidence type="ECO:0000313" key="5">
    <source>
        <dbReference type="EMBL" id="MST80522.1"/>
    </source>
</evidence>
<keyword evidence="3" id="KW-0804">Transcription</keyword>
<comment type="caution">
    <text evidence="5">The sequence shown here is derived from an EMBL/GenBank/DDBJ whole genome shotgun (WGS) entry which is preliminary data.</text>
</comment>
<gene>
    <name evidence="5" type="ORF">FYJ61_08740</name>
</gene>
<evidence type="ECO:0000256" key="1">
    <source>
        <dbReference type="ARBA" id="ARBA00023015"/>
    </source>
</evidence>
<dbReference type="CDD" id="cd01392">
    <property type="entry name" value="HTH_LacI"/>
    <property type="match status" value="1"/>
</dbReference>
<dbReference type="InterPro" id="IPR010982">
    <property type="entry name" value="Lambda_DNA-bd_dom_sf"/>
</dbReference>
<dbReference type="PROSITE" id="PS50932">
    <property type="entry name" value="HTH_LACI_2"/>
    <property type="match status" value="1"/>
</dbReference>
<dbReference type="PROSITE" id="PS00356">
    <property type="entry name" value="HTH_LACI_1"/>
    <property type="match status" value="1"/>
</dbReference>
<dbReference type="InterPro" id="IPR028082">
    <property type="entry name" value="Peripla_BP_I"/>
</dbReference>
<dbReference type="Gene3D" id="3.40.50.2300">
    <property type="match status" value="2"/>
</dbReference>
<feature type="domain" description="HTH lacI-type" evidence="4">
    <location>
        <begin position="5"/>
        <end position="59"/>
    </location>
</feature>
<dbReference type="PANTHER" id="PTHR30146">
    <property type="entry name" value="LACI-RELATED TRANSCRIPTIONAL REPRESSOR"/>
    <property type="match status" value="1"/>
</dbReference>